<dbReference type="GeneID" id="29776905"/>
<evidence type="ECO:0000313" key="3">
    <source>
        <dbReference type="Proteomes" id="UP000076004"/>
    </source>
</evidence>
<dbReference type="VEuPathDB" id="PlasmoDB:PGABG01_1115700"/>
<comment type="caution">
    <text evidence="2">The sequence shown here is derived from an EMBL/GenBank/DDBJ whole genome shotgun (WGS) entry which is preliminary data.</text>
</comment>
<organism evidence="2 3">
    <name type="scientific">Plasmodium gaboni</name>
    <dbReference type="NCBI Taxonomy" id="647221"/>
    <lineage>
        <taxon>Eukaryota</taxon>
        <taxon>Sar</taxon>
        <taxon>Alveolata</taxon>
        <taxon>Apicomplexa</taxon>
        <taxon>Aconoidasida</taxon>
        <taxon>Haemosporida</taxon>
        <taxon>Plasmodiidae</taxon>
        <taxon>Plasmodium</taxon>
        <taxon>Plasmodium (Laverania)</taxon>
    </lineage>
</organism>
<evidence type="ECO:0000256" key="1">
    <source>
        <dbReference type="SAM" id="MobiDB-lite"/>
    </source>
</evidence>
<accession>A0A151LIV8</accession>
<proteinExistence type="predicted"/>
<dbReference type="SUPFAM" id="SSF47473">
    <property type="entry name" value="EF-hand"/>
    <property type="match status" value="1"/>
</dbReference>
<dbReference type="AlphaFoldDB" id="A0A151LIV8"/>
<dbReference type="RefSeq" id="XP_018641104.1">
    <property type="nucleotide sequence ID" value="XM_018786309.1"/>
</dbReference>
<feature type="region of interest" description="Disordered" evidence="1">
    <location>
        <begin position="445"/>
        <end position="503"/>
    </location>
</feature>
<feature type="compositionally biased region" description="Basic and acidic residues" evidence="1">
    <location>
        <begin position="465"/>
        <end position="503"/>
    </location>
</feature>
<evidence type="ECO:0008006" key="4">
    <source>
        <dbReference type="Google" id="ProtNLM"/>
    </source>
</evidence>
<dbReference type="Gene3D" id="1.10.238.10">
    <property type="entry name" value="EF-hand"/>
    <property type="match status" value="1"/>
</dbReference>
<dbReference type="KEGG" id="pgab:PGSY75_1118700"/>
<dbReference type="VEuPathDB" id="PlasmoDB:PGSY75_1118700"/>
<reference evidence="2 3" key="1">
    <citation type="journal article" date="2016" name="Nat. Commun.">
        <title>Genomes of cryptic chimpanzee Plasmodium species reveal key evolutionary events leading to human malaria.</title>
        <authorList>
            <person name="Sundararaman S.A."/>
            <person name="Plenderleith L.J."/>
            <person name="Liu W."/>
            <person name="Loy D.E."/>
            <person name="Learn G.H."/>
            <person name="Li Y."/>
            <person name="Shaw K.S."/>
            <person name="Ayouba A."/>
            <person name="Peeters M."/>
            <person name="Speede S."/>
            <person name="Shaw G.M."/>
            <person name="Bushman F.D."/>
            <person name="Brisson D."/>
            <person name="Rayner J.C."/>
            <person name="Sharp P.M."/>
            <person name="Hahn B.H."/>
        </authorList>
    </citation>
    <scope>NUCLEOTIDE SEQUENCE [LARGE SCALE GENOMIC DNA]</scope>
    <source>
        <strain evidence="2 3">SY75</strain>
    </source>
</reference>
<feature type="compositionally biased region" description="Basic and acidic residues" evidence="1">
    <location>
        <begin position="445"/>
        <end position="455"/>
    </location>
</feature>
<protein>
    <recommendedName>
        <fullName evidence="4">Myosin light chain B</fullName>
    </recommendedName>
</protein>
<name>A0A151LIV8_9APIC</name>
<dbReference type="EMBL" id="LVLB01000012">
    <property type="protein sequence ID" value="KYN98827.1"/>
    <property type="molecule type" value="Genomic_DNA"/>
</dbReference>
<gene>
    <name evidence="2" type="ORF">PGSY75_1118700</name>
</gene>
<dbReference type="PANTHER" id="PTHR21592">
    <property type="entry name" value="CHROMOSOME UNDETERMINED SCAFFOLD_25, WHOLE GENOME SHOTGUN SEQUENCE"/>
    <property type="match status" value="1"/>
</dbReference>
<evidence type="ECO:0000313" key="2">
    <source>
        <dbReference type="EMBL" id="KYN98827.1"/>
    </source>
</evidence>
<dbReference type="PANTHER" id="PTHR21592:SF32">
    <property type="entry name" value="CHROMOSOME UNDETERMINED SCAFFOLD_25, WHOLE GENOME SHOTGUN SEQUENCE"/>
    <property type="match status" value="1"/>
</dbReference>
<dbReference type="Proteomes" id="UP000076004">
    <property type="component" value="Unassembled WGS sequence"/>
</dbReference>
<sequence>MKVIKASKNNFVHLNKSNQYNCNDQPYDSLFRKNCVSFYEDFDTEAIYLLDKGSRPIYHTLKDKEWDSSNNRKDTEKKKKKEEFEKIDEIISNAEHLNILRNKLYSFEYQNILEPLGIYISQQEEEEENIKREMENFYKDKYEVLKKKYVHLKENIDTILDIERIKAGLFYTKEDLQKIFETIRKHQCKINNKKDIINFQSSMLEKAIEHNKKNKLTIMKDKRKNEKLLEICKSYYEQNEKAQKKLRHLKYSFLEYKIALENIVSCCEKIGGDKIILMDGIKSARAQADISIANDIKNKIKIEELEMNISYCEQQINYLKDDLDYKMEELRNSTLYTEEVKNEASYFKQELSKNNDLLLQVMDHFHQMINNVDEFIYKNKDKNELITYMNKKKKKYGDISKTICQKNKELNLKVKNFVPYNFSMGKELKKHEEYLKIQIDEMKKKEEEEEKRKEKEEEEERRKRKEQEEEEQKKRKEEDEKAEKKKKEEEEEEEKRKKEEEELLEEKKIKNDETFEEKKIKLVKELMKDVNEETLSLEKCIDIIYKSNLPLTQNNLNKLKNMGDIKKDELVTFVKTLMLNEEEAFENMKTFFEIWDIMKTGYMHKNLIISILKQFGDNLTEEESNYIQQELNQTSESNISYIKLLKKWIYGTEE</sequence>
<dbReference type="InterPro" id="IPR011992">
    <property type="entry name" value="EF-hand-dom_pair"/>
</dbReference>